<feature type="domain" description="Suppressor of fused-like" evidence="1">
    <location>
        <begin position="64"/>
        <end position="209"/>
    </location>
</feature>
<dbReference type="AlphaFoldDB" id="A0A3D8X010"/>
<gene>
    <name evidence="2" type="ORF">C3744_17380</name>
</gene>
<protein>
    <recommendedName>
        <fullName evidence="1">Suppressor of fused-like domain-containing protein</fullName>
    </recommendedName>
</protein>
<sequence length="222" mass="26174">MINVKVSRTDKEKNNLLHRLKKLKNTEIYSSYCDSFGTPSRIYKCSWQETVFKEVGNSEISNDKDSLYIIEFPPQNERPVWTYITLGMSKKKMINGLRSELIWLNEQSHKEIIKLLVGLSKYPFYDHTSLDYGQTISNSETNSSFKMNSLLICPPIMETEDTAHLLDIFEKKHIELFWLLPIHQEEKNFIKDKQDFTKLLELWIEKDIDPVILCNSERESML</sequence>
<evidence type="ECO:0000313" key="2">
    <source>
        <dbReference type="EMBL" id="RDZ12780.1"/>
    </source>
</evidence>
<dbReference type="Pfam" id="PF05076">
    <property type="entry name" value="SUFU"/>
    <property type="match status" value="1"/>
</dbReference>
<evidence type="ECO:0000259" key="1">
    <source>
        <dbReference type="Pfam" id="PF05076"/>
    </source>
</evidence>
<organism evidence="2 3">
    <name type="scientific">Priestia megaterium</name>
    <name type="common">Bacillus megaterium</name>
    <dbReference type="NCBI Taxonomy" id="1404"/>
    <lineage>
        <taxon>Bacteria</taxon>
        <taxon>Bacillati</taxon>
        <taxon>Bacillota</taxon>
        <taxon>Bacilli</taxon>
        <taxon>Bacillales</taxon>
        <taxon>Bacillaceae</taxon>
        <taxon>Priestia</taxon>
    </lineage>
</organism>
<comment type="caution">
    <text evidence="2">The sequence shown here is derived from an EMBL/GenBank/DDBJ whole genome shotgun (WGS) entry which is preliminary data.</text>
</comment>
<evidence type="ECO:0000313" key="3">
    <source>
        <dbReference type="Proteomes" id="UP000256519"/>
    </source>
</evidence>
<reference evidence="2 3" key="1">
    <citation type="journal article" date="2018" name="Appl. Environ. Microbiol.">
        <title>Antimicrobial susceptibility testing and tentative epidemiological cut-off values of five Bacillus species relevant for use as animal feed additives or for plant protection.</title>
        <authorList>
            <person name="Agerso Y."/>
            <person name="Stuer-Lauridsen B."/>
            <person name="Bjerre K."/>
            <person name="Jensen M.G."/>
            <person name="Johansen E."/>
            <person name="Bennedsen M."/>
            <person name="Brockmann E."/>
            <person name="Nielsen B."/>
        </authorList>
    </citation>
    <scope>NUCLEOTIDE SEQUENCE [LARGE SCALE GENOMIC DNA]</scope>
    <source>
        <strain evidence="2 3">CHCC20162</strain>
    </source>
</reference>
<proteinExistence type="predicted"/>
<dbReference type="EMBL" id="PQWM01000017">
    <property type="protein sequence ID" value="RDZ12780.1"/>
    <property type="molecule type" value="Genomic_DNA"/>
</dbReference>
<accession>A0A3D8X010</accession>
<dbReference type="Proteomes" id="UP000256519">
    <property type="component" value="Unassembled WGS sequence"/>
</dbReference>
<dbReference type="InterPro" id="IPR020941">
    <property type="entry name" value="SUFU-like_domain"/>
</dbReference>
<name>A0A3D8X010_PRIMG</name>